<comment type="caution">
    <text evidence="2">The sequence shown here is derived from an EMBL/GenBank/DDBJ whole genome shotgun (WGS) entry which is preliminary data.</text>
</comment>
<protein>
    <submittedName>
        <fullName evidence="2">Uncharacterized protein</fullName>
    </submittedName>
</protein>
<dbReference type="Proteomes" id="UP001451303">
    <property type="component" value="Unassembled WGS sequence"/>
</dbReference>
<reference evidence="2 3" key="1">
    <citation type="submission" date="2023-09" db="EMBL/GenBank/DDBJ databases">
        <title>Multi-omics analysis of a traditional fermented food reveals byproduct-associated fungal strains for waste-to-food upcycling.</title>
        <authorList>
            <consortium name="Lawrence Berkeley National Laboratory"/>
            <person name="Rekdal V.M."/>
            <person name="Villalobos-Escobedo J.M."/>
            <person name="Rodriguez-Valeron N."/>
            <person name="Garcia M.O."/>
            <person name="Vasquez D.P."/>
            <person name="Damayanti I."/>
            <person name="Sorensen P.M."/>
            <person name="Baidoo E.E."/>
            <person name="De Carvalho A.C."/>
            <person name="Riley R."/>
            <person name="Lipzen A."/>
            <person name="He G."/>
            <person name="Yan M."/>
            <person name="Haridas S."/>
            <person name="Daum C."/>
            <person name="Yoshinaga Y."/>
            <person name="Ng V."/>
            <person name="Grigoriev I.V."/>
            <person name="Munk R."/>
            <person name="Nuraida L."/>
            <person name="Wijaya C.H."/>
            <person name="Morales P.-C."/>
            <person name="Keasling J.D."/>
        </authorList>
    </citation>
    <scope>NUCLEOTIDE SEQUENCE [LARGE SCALE GENOMIC DNA]</scope>
    <source>
        <strain evidence="2 3">FGSC 2613</strain>
    </source>
</reference>
<proteinExistence type="predicted"/>
<keyword evidence="1" id="KW-0472">Membrane</keyword>
<keyword evidence="1" id="KW-1133">Transmembrane helix</keyword>
<gene>
    <name evidence="2" type="ORF">QR685DRAFT_568980</name>
</gene>
<feature type="transmembrane region" description="Helical" evidence="1">
    <location>
        <begin position="20"/>
        <end position="40"/>
    </location>
</feature>
<sequence length="74" mass="8587">MWFFLGLFGQKTVMVSSRRLIVYTLLFCWGARTAMTHFGWYLVDSTLMFGFIGFLHSACYFDKPASRKLDIFAA</sequence>
<evidence type="ECO:0000256" key="1">
    <source>
        <dbReference type="SAM" id="Phobius"/>
    </source>
</evidence>
<dbReference type="EMBL" id="JAVLET010000002">
    <property type="protein sequence ID" value="KAL0472814.1"/>
    <property type="molecule type" value="Genomic_DNA"/>
</dbReference>
<evidence type="ECO:0000313" key="2">
    <source>
        <dbReference type="EMBL" id="KAL0472814.1"/>
    </source>
</evidence>
<keyword evidence="1" id="KW-0812">Transmembrane</keyword>
<accession>A0ABR3DJF2</accession>
<evidence type="ECO:0000313" key="3">
    <source>
        <dbReference type="Proteomes" id="UP001451303"/>
    </source>
</evidence>
<name>A0ABR3DJF2_NEUIN</name>
<organism evidence="2 3">
    <name type="scientific">Neurospora intermedia</name>
    <dbReference type="NCBI Taxonomy" id="5142"/>
    <lineage>
        <taxon>Eukaryota</taxon>
        <taxon>Fungi</taxon>
        <taxon>Dikarya</taxon>
        <taxon>Ascomycota</taxon>
        <taxon>Pezizomycotina</taxon>
        <taxon>Sordariomycetes</taxon>
        <taxon>Sordariomycetidae</taxon>
        <taxon>Sordariales</taxon>
        <taxon>Sordariaceae</taxon>
        <taxon>Neurospora</taxon>
    </lineage>
</organism>
<keyword evidence="3" id="KW-1185">Reference proteome</keyword>